<comment type="caution">
    <text evidence="1">The sequence shown here is derived from an EMBL/GenBank/DDBJ whole genome shotgun (WGS) entry which is preliminary data.</text>
</comment>
<dbReference type="InterPro" id="IPR002347">
    <property type="entry name" value="SDR_fam"/>
</dbReference>
<dbReference type="Pfam" id="PF00106">
    <property type="entry name" value="adh_short"/>
    <property type="match status" value="1"/>
</dbReference>
<evidence type="ECO:0008006" key="3">
    <source>
        <dbReference type="Google" id="ProtNLM"/>
    </source>
</evidence>
<dbReference type="SUPFAM" id="SSF51735">
    <property type="entry name" value="NAD(P)-binding Rossmann-fold domains"/>
    <property type="match status" value="1"/>
</dbReference>
<sequence length="69" mass="7406">MVRDVVRLATLADDLSGEVLTVPTDITAPQQVNTLIEKAIAEFGQIDILVNVADAGILKPYNSVEPSTR</sequence>
<name>A0A367QRD6_9NOSO</name>
<evidence type="ECO:0000313" key="2">
    <source>
        <dbReference type="Proteomes" id="UP000252107"/>
    </source>
</evidence>
<dbReference type="Gene3D" id="3.40.50.720">
    <property type="entry name" value="NAD(P)-binding Rossmann-like Domain"/>
    <property type="match status" value="1"/>
</dbReference>
<keyword evidence="2" id="KW-1185">Reference proteome</keyword>
<gene>
    <name evidence="1" type="ORF">A6770_26050</name>
</gene>
<organism evidence="1 2">
    <name type="scientific">Nostoc minutum NIES-26</name>
    <dbReference type="NCBI Taxonomy" id="1844469"/>
    <lineage>
        <taxon>Bacteria</taxon>
        <taxon>Bacillati</taxon>
        <taxon>Cyanobacteriota</taxon>
        <taxon>Cyanophyceae</taxon>
        <taxon>Nostocales</taxon>
        <taxon>Nostocaceae</taxon>
        <taxon>Nostoc</taxon>
    </lineage>
</organism>
<evidence type="ECO:0000313" key="1">
    <source>
        <dbReference type="EMBL" id="RCJ26768.1"/>
    </source>
</evidence>
<dbReference type="EMBL" id="LXQD01000307">
    <property type="protein sequence ID" value="RCJ26768.1"/>
    <property type="molecule type" value="Genomic_DNA"/>
</dbReference>
<dbReference type="AlphaFoldDB" id="A0A367QRD6"/>
<dbReference type="InterPro" id="IPR036291">
    <property type="entry name" value="NAD(P)-bd_dom_sf"/>
</dbReference>
<accession>A0A367QRD6</accession>
<dbReference type="Proteomes" id="UP000252107">
    <property type="component" value="Unassembled WGS sequence"/>
</dbReference>
<proteinExistence type="predicted"/>
<reference evidence="1" key="1">
    <citation type="submission" date="2016-04" db="EMBL/GenBank/DDBJ databases">
        <authorList>
            <person name="Tabuchi Yagui T.R."/>
        </authorList>
    </citation>
    <scope>NUCLEOTIDE SEQUENCE [LARGE SCALE GENOMIC DNA]</scope>
    <source>
        <strain evidence="1">NIES-26</strain>
    </source>
</reference>
<protein>
    <recommendedName>
        <fullName evidence="3">Short-chain dehydrogenase</fullName>
    </recommendedName>
</protein>